<organism evidence="2 3">
    <name type="scientific">Cirrhinus mrigala</name>
    <name type="common">Mrigala</name>
    <dbReference type="NCBI Taxonomy" id="683832"/>
    <lineage>
        <taxon>Eukaryota</taxon>
        <taxon>Metazoa</taxon>
        <taxon>Chordata</taxon>
        <taxon>Craniata</taxon>
        <taxon>Vertebrata</taxon>
        <taxon>Euteleostomi</taxon>
        <taxon>Actinopterygii</taxon>
        <taxon>Neopterygii</taxon>
        <taxon>Teleostei</taxon>
        <taxon>Ostariophysi</taxon>
        <taxon>Cypriniformes</taxon>
        <taxon>Cyprinidae</taxon>
        <taxon>Labeoninae</taxon>
        <taxon>Labeonini</taxon>
        <taxon>Cirrhinus</taxon>
    </lineage>
</organism>
<accession>A0ABD0NFJ2</accession>
<dbReference type="SMART" id="SM00228">
    <property type="entry name" value="PDZ"/>
    <property type="match status" value="1"/>
</dbReference>
<sequence>DPLDVARSVIIIRSVVPGGVADNHGGLLPGDQLVFVNDTHLDTCSLAQAVEVLKSAPPGKVYLGIRKPLV</sequence>
<reference evidence="2 3" key="1">
    <citation type="submission" date="2024-05" db="EMBL/GenBank/DDBJ databases">
        <title>Genome sequencing and assembly of Indian major carp, Cirrhinus mrigala (Hamilton, 1822).</title>
        <authorList>
            <person name="Mohindra V."/>
            <person name="Chowdhury L.M."/>
            <person name="Lal K."/>
            <person name="Jena J.K."/>
        </authorList>
    </citation>
    <scope>NUCLEOTIDE SEQUENCE [LARGE SCALE GENOMIC DNA]</scope>
    <source>
        <strain evidence="2">CM1030</strain>
        <tissue evidence="2">Blood</tissue>
    </source>
</reference>
<proteinExistence type="predicted"/>
<dbReference type="PANTHER" id="PTHR19964">
    <property type="entry name" value="MULTIPLE PDZ DOMAIN PROTEIN"/>
    <property type="match status" value="1"/>
</dbReference>
<comment type="caution">
    <text evidence="2">The sequence shown here is derived from an EMBL/GenBank/DDBJ whole genome shotgun (WGS) entry which is preliminary data.</text>
</comment>
<evidence type="ECO:0000313" key="3">
    <source>
        <dbReference type="Proteomes" id="UP001529510"/>
    </source>
</evidence>
<dbReference type="PANTHER" id="PTHR19964:SF11">
    <property type="entry name" value="INAD-LIKE PROTEIN"/>
    <property type="match status" value="1"/>
</dbReference>
<feature type="non-terminal residue" evidence="2">
    <location>
        <position position="70"/>
    </location>
</feature>
<dbReference type="InterPro" id="IPR051342">
    <property type="entry name" value="PDZ_scaffold"/>
</dbReference>
<dbReference type="InterPro" id="IPR036034">
    <property type="entry name" value="PDZ_sf"/>
</dbReference>
<dbReference type="Gene3D" id="2.30.42.10">
    <property type="match status" value="1"/>
</dbReference>
<evidence type="ECO:0000259" key="1">
    <source>
        <dbReference type="PROSITE" id="PS50106"/>
    </source>
</evidence>
<dbReference type="Pfam" id="PF00595">
    <property type="entry name" value="PDZ"/>
    <property type="match status" value="1"/>
</dbReference>
<keyword evidence="3" id="KW-1185">Reference proteome</keyword>
<feature type="non-terminal residue" evidence="2">
    <location>
        <position position="1"/>
    </location>
</feature>
<dbReference type="InterPro" id="IPR001478">
    <property type="entry name" value="PDZ"/>
</dbReference>
<dbReference type="AlphaFoldDB" id="A0ABD0NFJ2"/>
<dbReference type="PROSITE" id="PS50106">
    <property type="entry name" value="PDZ"/>
    <property type="match status" value="1"/>
</dbReference>
<protein>
    <recommendedName>
        <fullName evidence="1">PDZ domain-containing protein</fullName>
    </recommendedName>
</protein>
<evidence type="ECO:0000313" key="2">
    <source>
        <dbReference type="EMBL" id="KAL0160402.1"/>
    </source>
</evidence>
<feature type="domain" description="PDZ" evidence="1">
    <location>
        <begin position="1"/>
        <end position="57"/>
    </location>
</feature>
<dbReference type="EMBL" id="JAMKFB020000022">
    <property type="protein sequence ID" value="KAL0160402.1"/>
    <property type="molecule type" value="Genomic_DNA"/>
</dbReference>
<dbReference type="SUPFAM" id="SSF50156">
    <property type="entry name" value="PDZ domain-like"/>
    <property type="match status" value="1"/>
</dbReference>
<name>A0ABD0NFJ2_CIRMR</name>
<gene>
    <name evidence="2" type="ORF">M9458_044127</name>
</gene>
<dbReference type="Proteomes" id="UP001529510">
    <property type="component" value="Unassembled WGS sequence"/>
</dbReference>